<evidence type="ECO:0000313" key="2">
    <source>
        <dbReference type="Proteomes" id="UP000188320"/>
    </source>
</evidence>
<reference evidence="2" key="1">
    <citation type="submission" date="2017-01" db="EMBL/GenBank/DDBJ databases">
        <authorList>
            <person name="Wang Y."/>
            <person name="White M."/>
            <person name="Kvist S."/>
            <person name="Moncalvo J.-M."/>
        </authorList>
    </citation>
    <scope>NUCLEOTIDE SEQUENCE [LARGE SCALE GENOMIC DNA]</scope>
    <source>
        <strain evidence="2">COL-18-3</strain>
    </source>
</reference>
<dbReference type="OrthoDB" id="439921at2759"/>
<gene>
    <name evidence="1" type="ORF">AX774_g7752</name>
</gene>
<comment type="caution">
    <text evidence="1">The sequence shown here is derived from an EMBL/GenBank/DDBJ whole genome shotgun (WGS) entry which is preliminary data.</text>
</comment>
<name>A0A1R1PD45_ZANCU</name>
<proteinExistence type="predicted"/>
<sequence>MNGLRIATNLLKRNQLLRTSLHRNSWALNGGGIRTIGYVSDADSTVIPNTVDVRSKEFKENRQKMEALVGELNKNIENISKGKLYLPKELVQSRYTSVRYKIAFRLQL</sequence>
<evidence type="ECO:0000313" key="1">
    <source>
        <dbReference type="EMBL" id="OMH78851.1"/>
    </source>
</evidence>
<dbReference type="Proteomes" id="UP000188320">
    <property type="component" value="Unassembled WGS sequence"/>
</dbReference>
<organism evidence="1 2">
    <name type="scientific">Zancudomyces culisetae</name>
    <name type="common">Gut fungus</name>
    <name type="synonym">Smittium culisetae</name>
    <dbReference type="NCBI Taxonomy" id="1213189"/>
    <lineage>
        <taxon>Eukaryota</taxon>
        <taxon>Fungi</taxon>
        <taxon>Fungi incertae sedis</taxon>
        <taxon>Zoopagomycota</taxon>
        <taxon>Kickxellomycotina</taxon>
        <taxon>Harpellomycetes</taxon>
        <taxon>Harpellales</taxon>
        <taxon>Legeriomycetaceae</taxon>
        <taxon>Zancudomyces</taxon>
    </lineage>
</organism>
<keyword evidence="2" id="KW-1185">Reference proteome</keyword>
<dbReference type="AlphaFoldDB" id="A0A1R1PD45"/>
<accession>A0A1R1PD45</accession>
<dbReference type="EMBL" id="LSSK01001760">
    <property type="protein sequence ID" value="OMH78851.1"/>
    <property type="molecule type" value="Genomic_DNA"/>
</dbReference>
<protein>
    <submittedName>
        <fullName evidence="1">Uncharacterized protein</fullName>
    </submittedName>
</protein>